<comment type="caution">
    <text evidence="2">The sequence shown here is derived from an EMBL/GenBank/DDBJ whole genome shotgun (WGS) entry which is preliminary data.</text>
</comment>
<accession>A0A199NWA1</accession>
<dbReference type="AlphaFoldDB" id="A0A199NWA1"/>
<keyword evidence="3" id="KW-1185">Reference proteome</keyword>
<evidence type="ECO:0000256" key="1">
    <source>
        <dbReference type="SAM" id="MobiDB-lite"/>
    </source>
</evidence>
<dbReference type="EMBL" id="LJBJ02000001">
    <property type="protein sequence ID" value="OAX52913.1"/>
    <property type="molecule type" value="Genomic_DNA"/>
</dbReference>
<name>A0A199NWA1_9MICC</name>
<dbReference type="RefSeq" id="WP_055684337.1">
    <property type="nucleotide sequence ID" value="NZ_CP113782.1"/>
</dbReference>
<evidence type="ECO:0008006" key="4">
    <source>
        <dbReference type="Google" id="ProtNLM"/>
    </source>
</evidence>
<protein>
    <recommendedName>
        <fullName evidence="4">RNA-binding protein</fullName>
    </recommendedName>
</protein>
<sequence length="370" mass="41131">MGLTYPADLRAWHRWQARRNLPRTLKTAAARGVRRIRRIPEPQPRFALHVRGEAPELLVALETTGPTQRAALLEPLTHLPERDLAVLAPHEVTEHLPGGPWRTRELTGQQLGQAPELRSVRRVLGVGSYLPVGAAADAWREQRDLPFWVVQHGLLVPMAPPLPRAAHLLAFSAADAAYWTAGRPDTTAEVVGSQLLWRAGAAPRGPAEAVEAAPVFLGQLHGAELPRIGLIRSCYAFCRKQGAVYRPHPGERDLLSRLVHRWWCRRGIAFDDAGQPLTRLRSPVVSVFSTGVLEAAALGLPAWVHHRRPPAWLRELWGRYGMRPWGGQPTPAPDRPDVEPARRIAQILTEDRHPSAPHTIAQQQEEEPTP</sequence>
<evidence type="ECO:0000313" key="2">
    <source>
        <dbReference type="EMBL" id="OAX52913.1"/>
    </source>
</evidence>
<evidence type="ECO:0000313" key="3">
    <source>
        <dbReference type="Proteomes" id="UP000053171"/>
    </source>
</evidence>
<proteinExistence type="predicted"/>
<gene>
    <name evidence="2" type="ORF">AN277_0200670</name>
</gene>
<dbReference type="STRING" id="37923.BK826_04085"/>
<feature type="region of interest" description="Disordered" evidence="1">
    <location>
        <begin position="348"/>
        <end position="370"/>
    </location>
</feature>
<reference evidence="2" key="1">
    <citation type="submission" date="2016-06" db="EMBL/GenBank/DDBJ databases">
        <title>Identification of putative biosynthetic pathways for the production of bioactive secondary metabolites by the marine actinomycete Kocuria kristinae RUTW2-3.</title>
        <authorList>
            <person name="Waterworth S.C."/>
            <person name="Walmsley T.A."/>
            <person name="Matongo T."/>
            <person name="Davies-Coleman M.T."/>
            <person name="Dorrington R.A."/>
        </authorList>
    </citation>
    <scope>NUCLEOTIDE SEQUENCE [LARGE SCALE GENOMIC DNA]</scope>
    <source>
        <strain evidence="2">RUTW2-3</strain>
    </source>
</reference>
<organism evidence="2 3">
    <name type="scientific">Rothia kristinae</name>
    <dbReference type="NCBI Taxonomy" id="37923"/>
    <lineage>
        <taxon>Bacteria</taxon>
        <taxon>Bacillati</taxon>
        <taxon>Actinomycetota</taxon>
        <taxon>Actinomycetes</taxon>
        <taxon>Micrococcales</taxon>
        <taxon>Micrococcaceae</taxon>
        <taxon>Rothia</taxon>
    </lineage>
</organism>
<dbReference type="Proteomes" id="UP000053171">
    <property type="component" value="Unassembled WGS sequence"/>
</dbReference>